<evidence type="ECO:0000256" key="2">
    <source>
        <dbReference type="ARBA" id="ARBA00022516"/>
    </source>
</evidence>
<evidence type="ECO:0000313" key="11">
    <source>
        <dbReference type="Proteomes" id="UP000290649"/>
    </source>
</evidence>
<keyword evidence="4" id="KW-0521">NADP</keyword>
<keyword evidence="9" id="KW-1208">Phospholipid metabolism</keyword>
<dbReference type="PANTHER" id="PTHR43616">
    <property type="entry name" value="GLYCEROL DEHYDROGENASE"/>
    <property type="match status" value="1"/>
</dbReference>
<evidence type="ECO:0000256" key="5">
    <source>
        <dbReference type="ARBA" id="ARBA00023002"/>
    </source>
</evidence>
<evidence type="ECO:0000256" key="3">
    <source>
        <dbReference type="ARBA" id="ARBA00022723"/>
    </source>
</evidence>
<organism evidence="10 11">
    <name type="scientific">Anaerobacillus alkaliphilus</name>
    <dbReference type="NCBI Taxonomy" id="1548597"/>
    <lineage>
        <taxon>Bacteria</taxon>
        <taxon>Bacillati</taxon>
        <taxon>Bacillota</taxon>
        <taxon>Bacilli</taxon>
        <taxon>Bacillales</taxon>
        <taxon>Bacillaceae</taxon>
        <taxon>Anaerobacillus</taxon>
    </lineage>
</organism>
<evidence type="ECO:0000256" key="6">
    <source>
        <dbReference type="ARBA" id="ARBA00023027"/>
    </source>
</evidence>
<evidence type="ECO:0000256" key="7">
    <source>
        <dbReference type="ARBA" id="ARBA00023098"/>
    </source>
</evidence>
<comment type="caution">
    <text evidence="10">The sequence shown here is derived from an EMBL/GenBank/DDBJ whole genome shotgun (WGS) entry which is preliminary data.</text>
</comment>
<dbReference type="InterPro" id="IPR016205">
    <property type="entry name" value="Glycerol_DH"/>
</dbReference>
<keyword evidence="5" id="KW-0560">Oxidoreductase</keyword>
<keyword evidence="2" id="KW-0444">Lipid biosynthesis</keyword>
<keyword evidence="8" id="KW-0594">Phospholipid biosynthesis</keyword>
<evidence type="ECO:0000313" key="10">
    <source>
        <dbReference type="EMBL" id="RXI96257.1"/>
    </source>
</evidence>
<dbReference type="Gene3D" id="1.20.1090.10">
    <property type="entry name" value="Dehydroquinate synthase-like - alpha domain"/>
    <property type="match status" value="1"/>
</dbReference>
<dbReference type="AlphaFoldDB" id="A0A4Q0VLC1"/>
<accession>A0A4Q0VLC1</accession>
<keyword evidence="11" id="KW-1185">Reference proteome</keyword>
<dbReference type="Gene3D" id="3.40.50.1970">
    <property type="match status" value="1"/>
</dbReference>
<dbReference type="GO" id="GO:0046872">
    <property type="term" value="F:metal ion binding"/>
    <property type="evidence" value="ECO:0007669"/>
    <property type="project" value="UniProtKB-KW"/>
</dbReference>
<dbReference type="GO" id="GO:0008654">
    <property type="term" value="P:phospholipid biosynthetic process"/>
    <property type="evidence" value="ECO:0007669"/>
    <property type="project" value="UniProtKB-KW"/>
</dbReference>
<dbReference type="EMBL" id="QOUX01000047">
    <property type="protein sequence ID" value="RXI96257.1"/>
    <property type="molecule type" value="Genomic_DNA"/>
</dbReference>
<dbReference type="PANTHER" id="PTHR43616:SF5">
    <property type="entry name" value="GLYCEROL DEHYDROGENASE 1"/>
    <property type="match status" value="1"/>
</dbReference>
<dbReference type="RefSeq" id="WP_129080236.1">
    <property type="nucleotide sequence ID" value="NZ_QOUX01000047.1"/>
</dbReference>
<dbReference type="Proteomes" id="UP000290649">
    <property type="component" value="Unassembled WGS sequence"/>
</dbReference>
<keyword evidence="1" id="KW-0963">Cytoplasm</keyword>
<keyword evidence="3" id="KW-0479">Metal-binding</keyword>
<evidence type="ECO:0000256" key="8">
    <source>
        <dbReference type="ARBA" id="ARBA00023209"/>
    </source>
</evidence>
<proteinExistence type="predicted"/>
<evidence type="ECO:0000256" key="9">
    <source>
        <dbReference type="ARBA" id="ARBA00023264"/>
    </source>
</evidence>
<evidence type="ECO:0000256" key="4">
    <source>
        <dbReference type="ARBA" id="ARBA00022857"/>
    </source>
</evidence>
<name>A0A4Q0VLC1_9BACI</name>
<dbReference type="InterPro" id="IPR032837">
    <property type="entry name" value="G1PDH"/>
</dbReference>
<dbReference type="Pfam" id="PF13685">
    <property type="entry name" value="Fe-ADH_2"/>
    <property type="match status" value="1"/>
</dbReference>
<dbReference type="CDD" id="cd08175">
    <property type="entry name" value="G1PDH"/>
    <property type="match status" value="1"/>
</dbReference>
<dbReference type="OrthoDB" id="9763580at2"/>
<dbReference type="SUPFAM" id="SSF56796">
    <property type="entry name" value="Dehydroquinate synthase-like"/>
    <property type="match status" value="1"/>
</dbReference>
<gene>
    <name evidence="10" type="ORF">DS745_21205</name>
</gene>
<keyword evidence="7" id="KW-0443">Lipid metabolism</keyword>
<dbReference type="GO" id="GO:0016614">
    <property type="term" value="F:oxidoreductase activity, acting on CH-OH group of donors"/>
    <property type="evidence" value="ECO:0007669"/>
    <property type="project" value="InterPro"/>
</dbReference>
<sequence length="406" mass="44739">MLEEVNAWPIPCECGQNHNDVLVEKLVINEGALEEILPFLEQKSMSKILIAVDANTYEVAGQFVVKLLEDTNVTTKLCFLDPNELNDVVADEAAIVQLLLSVDRDIEVVLAVGSGTIHDIVRIVSYKMGKPFISIPTAPSVDGFNSIGAPLVVKGVKTTYKAQAPIAVFADLDIIAKAPKELIAAGFGDMLGKYTSLVDWQFSHLIGGDSFCPVVFQITKDALDACVTNVDGIAVANKSAIKILMHGLIDSGKAMLLIGQSYPASGAEHHLSHYWEMNFLQTKRRQVLHGAKVAVSCQLVADFYHTVVKNILLTIENLPGEDDVIKKVSENQKEILEWIESIPDASQLKELIQKVGGATVPEDLGIEQDLVKESFRNAHLLRERVTLLYFYNEYIRTNDEINVIQE</sequence>
<keyword evidence="6" id="KW-0520">NAD</keyword>
<reference evidence="10 11" key="1">
    <citation type="journal article" date="2019" name="Int. J. Syst. Evol. Microbiol.">
        <title>Anaerobacillus alkaliphilus sp. nov., a novel alkaliphilic and moderately halophilic bacterium.</title>
        <authorList>
            <person name="Borsodi A.K."/>
            <person name="Aszalos J.M."/>
            <person name="Bihari P."/>
            <person name="Nagy I."/>
            <person name="Schumann P."/>
            <person name="Sproer C."/>
            <person name="Kovacs A.L."/>
            <person name="Boka K."/>
            <person name="Dobosy P."/>
            <person name="Ovari M."/>
            <person name="Szili-Kovacs T."/>
            <person name="Toth E."/>
        </authorList>
    </citation>
    <scope>NUCLEOTIDE SEQUENCE [LARGE SCALE GENOMIC DNA]</scope>
    <source>
        <strain evidence="10 11">B16-10</strain>
    </source>
</reference>
<evidence type="ECO:0000256" key="1">
    <source>
        <dbReference type="ARBA" id="ARBA00022490"/>
    </source>
</evidence>
<protein>
    <submittedName>
        <fullName evidence="10">sn-glycerol-1-phosphate dehydrogenase</fullName>
    </submittedName>
</protein>